<sequence>MVPRSITHRGSVRHQFILRYDYNDWKLMQTLVPEGEELTPNRE</sequence>
<proteinExistence type="predicted"/>
<evidence type="ECO:0000313" key="1">
    <source>
        <dbReference type="EnsemblPlants" id="Solyc04g025510.3.1"/>
    </source>
</evidence>
<dbReference type="InParanoid" id="A0A3Q7GTY1"/>
<reference evidence="1" key="2">
    <citation type="submission" date="2019-01" db="UniProtKB">
        <authorList>
            <consortium name="EnsemblPlants"/>
        </authorList>
    </citation>
    <scope>IDENTIFICATION</scope>
    <source>
        <strain evidence="1">cv. Heinz 1706</strain>
    </source>
</reference>
<reference evidence="1" key="1">
    <citation type="journal article" date="2012" name="Nature">
        <title>The tomato genome sequence provides insights into fleshy fruit evolution.</title>
        <authorList>
            <consortium name="Tomato Genome Consortium"/>
        </authorList>
    </citation>
    <scope>NUCLEOTIDE SEQUENCE [LARGE SCALE GENOMIC DNA]</scope>
    <source>
        <strain evidence="1">cv. Heinz 1706</strain>
    </source>
</reference>
<dbReference type="AlphaFoldDB" id="A0A3Q7GTY1"/>
<organism evidence="1">
    <name type="scientific">Solanum lycopersicum</name>
    <name type="common">Tomato</name>
    <name type="synonym">Lycopersicon esculentum</name>
    <dbReference type="NCBI Taxonomy" id="4081"/>
    <lineage>
        <taxon>Eukaryota</taxon>
        <taxon>Viridiplantae</taxon>
        <taxon>Streptophyta</taxon>
        <taxon>Embryophyta</taxon>
        <taxon>Tracheophyta</taxon>
        <taxon>Spermatophyta</taxon>
        <taxon>Magnoliopsida</taxon>
        <taxon>eudicotyledons</taxon>
        <taxon>Gunneridae</taxon>
        <taxon>Pentapetalae</taxon>
        <taxon>asterids</taxon>
        <taxon>lamiids</taxon>
        <taxon>Solanales</taxon>
        <taxon>Solanaceae</taxon>
        <taxon>Solanoideae</taxon>
        <taxon>Solaneae</taxon>
        <taxon>Solanum</taxon>
        <taxon>Solanum subgen. Lycopersicon</taxon>
    </lineage>
</organism>
<evidence type="ECO:0008006" key="3">
    <source>
        <dbReference type="Google" id="ProtNLM"/>
    </source>
</evidence>
<dbReference type="EnsemblPlants" id="Solyc04g025510.3.1">
    <property type="protein sequence ID" value="Solyc04g025510.3.1"/>
    <property type="gene ID" value="Solyc04g025510.3"/>
</dbReference>
<accession>A0A3Q7GTY1</accession>
<dbReference type="Proteomes" id="UP000004994">
    <property type="component" value="Chromosome 4"/>
</dbReference>
<dbReference type="Gramene" id="Solyc04g025510.3.1">
    <property type="protein sequence ID" value="Solyc04g025510.3.1"/>
    <property type="gene ID" value="Solyc04g025510.3"/>
</dbReference>
<name>A0A3Q7GTY1_SOLLC</name>
<keyword evidence="2" id="KW-1185">Reference proteome</keyword>
<protein>
    <recommendedName>
        <fullName evidence="3">Non-structural maintenance of chromosomes element 4</fullName>
    </recommendedName>
</protein>
<dbReference type="PaxDb" id="4081-Solyc04g025510.2.1"/>
<evidence type="ECO:0000313" key="2">
    <source>
        <dbReference type="Proteomes" id="UP000004994"/>
    </source>
</evidence>